<evidence type="ECO:0000313" key="3">
    <source>
        <dbReference type="EMBL" id="HFB53681.1"/>
    </source>
</evidence>
<dbReference type="InterPro" id="IPR006076">
    <property type="entry name" value="FAD-dep_OxRdtase"/>
</dbReference>
<gene>
    <name evidence="3" type="ORF">ENJ67_03005</name>
</gene>
<dbReference type="Proteomes" id="UP000886390">
    <property type="component" value="Unassembled WGS sequence"/>
</dbReference>
<keyword evidence="1" id="KW-0560">Oxidoreductase</keyword>
<dbReference type="InterPro" id="IPR036188">
    <property type="entry name" value="FAD/NAD-bd_sf"/>
</dbReference>
<reference evidence="3" key="1">
    <citation type="journal article" date="2020" name="mSystems">
        <title>Genome- and Community-Level Interaction Insights into Carbon Utilization and Element Cycling Functions of Hydrothermarchaeota in Hydrothermal Sediment.</title>
        <authorList>
            <person name="Zhou Z."/>
            <person name="Liu Y."/>
            <person name="Xu W."/>
            <person name="Pan J."/>
            <person name="Luo Z.H."/>
            <person name="Li M."/>
        </authorList>
    </citation>
    <scope>NUCLEOTIDE SEQUENCE [LARGE SCALE GENOMIC DNA]</scope>
    <source>
        <strain evidence="3">HyVt-507</strain>
    </source>
</reference>
<dbReference type="PANTHER" id="PTHR13847:SF289">
    <property type="entry name" value="GLYCINE OXIDASE"/>
    <property type="match status" value="1"/>
</dbReference>
<dbReference type="GO" id="GO:0005737">
    <property type="term" value="C:cytoplasm"/>
    <property type="evidence" value="ECO:0007669"/>
    <property type="project" value="TreeGrafter"/>
</dbReference>
<dbReference type="Gene3D" id="3.30.9.10">
    <property type="entry name" value="D-Amino Acid Oxidase, subunit A, domain 2"/>
    <property type="match status" value="1"/>
</dbReference>
<dbReference type="SUPFAM" id="SSF51905">
    <property type="entry name" value="FAD/NAD(P)-binding domain"/>
    <property type="match status" value="1"/>
</dbReference>
<protein>
    <submittedName>
        <fullName evidence="3">FAD-binding oxidoreductase</fullName>
    </submittedName>
</protein>
<name>A0A7C3C779_9BACT</name>
<dbReference type="Gene3D" id="3.50.50.60">
    <property type="entry name" value="FAD/NAD(P)-binding domain"/>
    <property type="match status" value="1"/>
</dbReference>
<sequence length="309" mass="34331">MYDVAVIGAGINGCSAAYEFLQEGKRVIVFDREGIASGGSGAAGAFVSPKFSKAGELKEIIEEAFLYSMEYYEKNFSNFFTKAQLLHIAKDEAEEESLRVFKANTSLKLKGVKAEVLDNLTQSAKEKEHVSLAAGVVNAKPICQKMIAGAKFVKQDIKDVVYEDGYWLIEQQYAARELIIATGAYESIIKEPYIGLRGVWGHRIDVKAKLQNPYSIHQFVSISPSNEGIIAIGATHNVHYHPQKSQEPYDLSNGREELLEKARRTVNLDEVEIIADYTGLRSGSHDYMPLLGPLVLSQETMVCCEKKIR</sequence>
<dbReference type="PANTHER" id="PTHR13847">
    <property type="entry name" value="SARCOSINE DEHYDROGENASE-RELATED"/>
    <property type="match status" value="1"/>
</dbReference>
<accession>A0A7C3C779</accession>
<organism evidence="3">
    <name type="scientific">Sulfurimonas autotrophica</name>
    <dbReference type="NCBI Taxonomy" id="202747"/>
    <lineage>
        <taxon>Bacteria</taxon>
        <taxon>Pseudomonadati</taxon>
        <taxon>Campylobacterota</taxon>
        <taxon>Epsilonproteobacteria</taxon>
        <taxon>Campylobacterales</taxon>
        <taxon>Sulfurimonadaceae</taxon>
        <taxon>Sulfurimonas</taxon>
    </lineage>
</organism>
<feature type="domain" description="FAD dependent oxidoreductase" evidence="2">
    <location>
        <begin position="3"/>
        <end position="294"/>
    </location>
</feature>
<dbReference type="AlphaFoldDB" id="A0A7C3C779"/>
<dbReference type="GO" id="GO:0016491">
    <property type="term" value="F:oxidoreductase activity"/>
    <property type="evidence" value="ECO:0007669"/>
    <property type="project" value="UniProtKB-KW"/>
</dbReference>
<comment type="caution">
    <text evidence="3">The sequence shown here is derived from an EMBL/GenBank/DDBJ whole genome shotgun (WGS) entry which is preliminary data.</text>
</comment>
<evidence type="ECO:0000256" key="1">
    <source>
        <dbReference type="ARBA" id="ARBA00023002"/>
    </source>
</evidence>
<dbReference type="EMBL" id="DRNH01000161">
    <property type="protein sequence ID" value="HFB53681.1"/>
    <property type="molecule type" value="Genomic_DNA"/>
</dbReference>
<evidence type="ECO:0000259" key="2">
    <source>
        <dbReference type="Pfam" id="PF01266"/>
    </source>
</evidence>
<feature type="non-terminal residue" evidence="3">
    <location>
        <position position="309"/>
    </location>
</feature>
<proteinExistence type="predicted"/>
<dbReference type="Pfam" id="PF01266">
    <property type="entry name" value="DAO"/>
    <property type="match status" value="1"/>
</dbReference>